<dbReference type="EMBL" id="SMOL01000458">
    <property type="protein sequence ID" value="KAB2612661.1"/>
    <property type="molecule type" value="Genomic_DNA"/>
</dbReference>
<reference evidence="2 3" key="3">
    <citation type="submission" date="2019-11" db="EMBL/GenBank/DDBJ databases">
        <title>A de novo genome assembly of a pear dwarfing rootstock.</title>
        <authorList>
            <person name="Wang F."/>
            <person name="Wang J."/>
            <person name="Li S."/>
            <person name="Zhang Y."/>
            <person name="Fang M."/>
            <person name="Ma L."/>
            <person name="Zhao Y."/>
            <person name="Jiang S."/>
        </authorList>
    </citation>
    <scope>NUCLEOTIDE SEQUENCE [LARGE SCALE GENOMIC DNA]</scope>
    <source>
        <strain evidence="2">S2</strain>
        <tissue evidence="2">Leaf</tissue>
    </source>
</reference>
<dbReference type="AlphaFoldDB" id="A0A5N5GFS6"/>
<sequence length="130" mass="14564">MGENTILSLVDNQDDSGTRKSLNYGIQMRAIIRCGTKRRGLYYVDDVALKRVNQVRSVVGTVTKVRRFGTIIEWQPTADQYAATERQLSDHQAATEQKLSNQQATTEQHISDQQAPTKQKPSGQQAATEQ</sequence>
<proteinExistence type="predicted"/>
<comment type="caution">
    <text evidence="2">The sequence shown here is derived from an EMBL/GenBank/DDBJ whole genome shotgun (WGS) entry which is preliminary data.</text>
</comment>
<feature type="compositionally biased region" description="Polar residues" evidence="1">
    <location>
        <begin position="90"/>
        <end position="130"/>
    </location>
</feature>
<accession>A0A5N5GFS6</accession>
<gene>
    <name evidence="2" type="ORF">D8674_034977</name>
</gene>
<reference evidence="2 3" key="1">
    <citation type="submission" date="2019-09" db="EMBL/GenBank/DDBJ databases">
        <authorList>
            <person name="Ou C."/>
        </authorList>
    </citation>
    <scope>NUCLEOTIDE SEQUENCE [LARGE SCALE GENOMIC DNA]</scope>
    <source>
        <strain evidence="2">S2</strain>
        <tissue evidence="2">Leaf</tissue>
    </source>
</reference>
<name>A0A5N5GFS6_9ROSA</name>
<protein>
    <submittedName>
        <fullName evidence="2">Uncharacterized protein</fullName>
    </submittedName>
</protein>
<evidence type="ECO:0000313" key="2">
    <source>
        <dbReference type="EMBL" id="KAB2612661.1"/>
    </source>
</evidence>
<organism evidence="2 3">
    <name type="scientific">Pyrus ussuriensis x Pyrus communis</name>
    <dbReference type="NCBI Taxonomy" id="2448454"/>
    <lineage>
        <taxon>Eukaryota</taxon>
        <taxon>Viridiplantae</taxon>
        <taxon>Streptophyta</taxon>
        <taxon>Embryophyta</taxon>
        <taxon>Tracheophyta</taxon>
        <taxon>Spermatophyta</taxon>
        <taxon>Magnoliopsida</taxon>
        <taxon>eudicotyledons</taxon>
        <taxon>Gunneridae</taxon>
        <taxon>Pentapetalae</taxon>
        <taxon>rosids</taxon>
        <taxon>fabids</taxon>
        <taxon>Rosales</taxon>
        <taxon>Rosaceae</taxon>
        <taxon>Amygdaloideae</taxon>
        <taxon>Maleae</taxon>
        <taxon>Pyrus</taxon>
    </lineage>
</organism>
<dbReference type="Proteomes" id="UP000327157">
    <property type="component" value="Chromosome 9"/>
</dbReference>
<reference evidence="3" key="2">
    <citation type="submission" date="2019-10" db="EMBL/GenBank/DDBJ databases">
        <title>A de novo genome assembly of a pear dwarfing rootstock.</title>
        <authorList>
            <person name="Wang F."/>
            <person name="Wang J."/>
            <person name="Li S."/>
            <person name="Zhang Y."/>
            <person name="Fang M."/>
            <person name="Ma L."/>
            <person name="Zhao Y."/>
            <person name="Jiang S."/>
        </authorList>
    </citation>
    <scope>NUCLEOTIDE SEQUENCE [LARGE SCALE GENOMIC DNA]</scope>
</reference>
<feature type="region of interest" description="Disordered" evidence="1">
    <location>
        <begin position="83"/>
        <end position="130"/>
    </location>
</feature>
<keyword evidence="3" id="KW-1185">Reference proteome</keyword>
<evidence type="ECO:0000313" key="3">
    <source>
        <dbReference type="Proteomes" id="UP000327157"/>
    </source>
</evidence>
<evidence type="ECO:0000256" key="1">
    <source>
        <dbReference type="SAM" id="MobiDB-lite"/>
    </source>
</evidence>